<proteinExistence type="predicted"/>
<dbReference type="Proteomes" id="UP000735326">
    <property type="component" value="Unassembled WGS sequence"/>
</dbReference>
<evidence type="ECO:0000313" key="2">
    <source>
        <dbReference type="EMBL" id="EHB2512561.1"/>
    </source>
</evidence>
<feature type="coiled-coil region" evidence="1">
    <location>
        <begin position="6"/>
        <end position="68"/>
    </location>
</feature>
<name>A0AAN3QYW2_CAMJU</name>
<evidence type="ECO:0000313" key="3">
    <source>
        <dbReference type="Proteomes" id="UP000735326"/>
    </source>
</evidence>
<reference evidence="2" key="1">
    <citation type="submission" date="2021-02" db="EMBL/GenBank/DDBJ databases">
        <authorList>
            <consortium name="PulseNet: The National Subtyping Network for Foodborne Disease Surveillance"/>
        </authorList>
    </citation>
    <scope>NUCLEOTIDE SEQUENCE</scope>
    <source>
        <strain evidence="2">PNUSAC020384</strain>
    </source>
</reference>
<keyword evidence="1" id="KW-0175">Coiled coil</keyword>
<dbReference type="RefSeq" id="WP_070273908.1">
    <property type="nucleotide sequence ID" value="NZ_MJYS01000077.1"/>
</dbReference>
<gene>
    <name evidence="2" type="ORF">JYC20_001760</name>
</gene>
<comment type="caution">
    <text evidence="2">The sequence shown here is derived from an EMBL/GenBank/DDBJ whole genome shotgun (WGS) entry which is preliminary data.</text>
</comment>
<protein>
    <submittedName>
        <fullName evidence="2">Uncharacterized protein</fullName>
    </submittedName>
</protein>
<accession>A0AAN3QYW2</accession>
<dbReference type="EMBL" id="AAYVUT010000015">
    <property type="protein sequence ID" value="EHB2512561.1"/>
    <property type="molecule type" value="Genomic_DNA"/>
</dbReference>
<evidence type="ECO:0000256" key="1">
    <source>
        <dbReference type="SAM" id="Coils"/>
    </source>
</evidence>
<sequence length="92" mass="11234">MQNERLNFLENEIMELKMKNEIMELKIKKTNEEYEQLKACILVICNHVQNLEEKNKGILENFKFYKNKTIFEEIKEHGIIRNNQFHFTLNED</sequence>
<organism evidence="2 3">
    <name type="scientific">Campylobacter jejuni</name>
    <dbReference type="NCBI Taxonomy" id="197"/>
    <lineage>
        <taxon>Bacteria</taxon>
        <taxon>Pseudomonadati</taxon>
        <taxon>Campylobacterota</taxon>
        <taxon>Epsilonproteobacteria</taxon>
        <taxon>Campylobacterales</taxon>
        <taxon>Campylobacteraceae</taxon>
        <taxon>Campylobacter</taxon>
    </lineage>
</organism>
<dbReference type="AlphaFoldDB" id="A0AAN3QYW2"/>